<gene>
    <name evidence="9" type="ORF">MNBD_GAMMA05-59</name>
</gene>
<keyword evidence="3 9" id="KW-0347">Helicase</keyword>
<evidence type="ECO:0000259" key="6">
    <source>
        <dbReference type="PROSITE" id="PS51192"/>
    </source>
</evidence>
<name>A0A3B0WKB0_9ZZZZ</name>
<dbReference type="Gene3D" id="3.40.50.300">
    <property type="entry name" value="P-loop containing nucleotide triphosphate hydrolases"/>
    <property type="match status" value="2"/>
</dbReference>
<feature type="region of interest" description="Disordered" evidence="5">
    <location>
        <begin position="377"/>
        <end position="435"/>
    </location>
</feature>
<dbReference type="InterPro" id="IPR044742">
    <property type="entry name" value="DEAD/DEAH_RhlB"/>
</dbReference>
<evidence type="ECO:0000256" key="2">
    <source>
        <dbReference type="ARBA" id="ARBA00022801"/>
    </source>
</evidence>
<dbReference type="CDD" id="cd00268">
    <property type="entry name" value="DEADc"/>
    <property type="match status" value="1"/>
</dbReference>
<dbReference type="PROSITE" id="PS51192">
    <property type="entry name" value="HELICASE_ATP_BIND_1"/>
    <property type="match status" value="1"/>
</dbReference>
<dbReference type="GO" id="GO:0003676">
    <property type="term" value="F:nucleic acid binding"/>
    <property type="evidence" value="ECO:0007669"/>
    <property type="project" value="InterPro"/>
</dbReference>
<proteinExistence type="predicted"/>
<dbReference type="PANTHER" id="PTHR47959:SF3">
    <property type="entry name" value="ATP-DEPENDENT RNA HELICASE SRMB"/>
    <property type="match status" value="1"/>
</dbReference>
<keyword evidence="1" id="KW-0547">Nucleotide-binding</keyword>
<dbReference type="InterPro" id="IPR050079">
    <property type="entry name" value="DEAD_box_RNA_helicase"/>
</dbReference>
<feature type="domain" description="DEAD-box RNA helicase Q" evidence="8">
    <location>
        <begin position="1"/>
        <end position="28"/>
    </location>
</feature>
<feature type="compositionally biased region" description="Basic residues" evidence="5">
    <location>
        <begin position="394"/>
        <end position="424"/>
    </location>
</feature>
<evidence type="ECO:0000256" key="5">
    <source>
        <dbReference type="SAM" id="MobiDB-lite"/>
    </source>
</evidence>
<organism evidence="9">
    <name type="scientific">hydrothermal vent metagenome</name>
    <dbReference type="NCBI Taxonomy" id="652676"/>
    <lineage>
        <taxon>unclassified sequences</taxon>
        <taxon>metagenomes</taxon>
        <taxon>ecological metagenomes</taxon>
    </lineage>
</organism>
<keyword evidence="2" id="KW-0378">Hydrolase</keyword>
<dbReference type="GO" id="GO:0005524">
    <property type="term" value="F:ATP binding"/>
    <property type="evidence" value="ECO:0007669"/>
    <property type="project" value="UniProtKB-KW"/>
</dbReference>
<accession>A0A3B0WKB0</accession>
<evidence type="ECO:0000256" key="3">
    <source>
        <dbReference type="ARBA" id="ARBA00022806"/>
    </source>
</evidence>
<dbReference type="InterPro" id="IPR027417">
    <property type="entry name" value="P-loop_NTPase"/>
</dbReference>
<evidence type="ECO:0000256" key="1">
    <source>
        <dbReference type="ARBA" id="ARBA00022741"/>
    </source>
</evidence>
<evidence type="ECO:0000259" key="7">
    <source>
        <dbReference type="PROSITE" id="PS51194"/>
    </source>
</evidence>
<dbReference type="GO" id="GO:0005829">
    <property type="term" value="C:cytosol"/>
    <property type="evidence" value="ECO:0007669"/>
    <property type="project" value="TreeGrafter"/>
</dbReference>
<dbReference type="InterPro" id="IPR001650">
    <property type="entry name" value="Helicase_C-like"/>
</dbReference>
<dbReference type="Pfam" id="PF00271">
    <property type="entry name" value="Helicase_C"/>
    <property type="match status" value="1"/>
</dbReference>
<feature type="domain" description="Helicase ATP-binding" evidence="6">
    <location>
        <begin position="31"/>
        <end position="202"/>
    </location>
</feature>
<protein>
    <submittedName>
        <fullName evidence="9">ATP-dependent 23S rRNA helicase DbpA</fullName>
    </submittedName>
</protein>
<dbReference type="CDD" id="cd18787">
    <property type="entry name" value="SF2_C_DEAD"/>
    <property type="match status" value="1"/>
</dbReference>
<dbReference type="PANTHER" id="PTHR47959">
    <property type="entry name" value="ATP-DEPENDENT RNA HELICASE RHLE-RELATED"/>
    <property type="match status" value="1"/>
</dbReference>
<dbReference type="InterPro" id="IPR014001">
    <property type="entry name" value="Helicase_ATP-bd"/>
</dbReference>
<dbReference type="PROSITE" id="PS51194">
    <property type="entry name" value="HELICASE_CTER"/>
    <property type="match status" value="1"/>
</dbReference>
<keyword evidence="4" id="KW-0067">ATP-binding</keyword>
<sequence length="435" mass="49078">MFSEQLFDESLLNALKFLGFTEMTEVQTAAIPQALAGKDLIVNARTGSGKTLAYVLPMLQQILDNPQSVTQALIIAPTRELCRQINKQCTVLAQYTEINTAVIIGGEDPKHQLKALEKYPDIIVATPGRLLEHVKRKIIDLDAINILVLDEADRMLEMGFSNDVIEIASQCNEECQTVLYSASFNESKFKDLTDIILLDAELLLVDSARENNENILQQKIPSESDEHKLDLCHYLLNKENDDVDYTRAIVFANKKETVNRISGWLQSKNIASAVVHSDVDQDKRNNMLRKFRNGDIDVIVATDVASRGLDISNLDLIINFNVPHDGEDYMHRIGRTGRMFDTGTSTTLVNAHEWNKMIGIENFLEVECVEHKIKSLEGSYSGPENRKSSGKAYGSKKKKVKKEKKEKNKSKNRARDKKNIGKRRQASDSGRFKHE</sequence>
<dbReference type="SUPFAM" id="SSF52540">
    <property type="entry name" value="P-loop containing nucleoside triphosphate hydrolases"/>
    <property type="match status" value="1"/>
</dbReference>
<dbReference type="InterPro" id="IPR014014">
    <property type="entry name" value="RNA_helicase_DEAD_Q_motif"/>
</dbReference>
<dbReference type="InterPro" id="IPR000629">
    <property type="entry name" value="RNA-helicase_DEAD-box_CS"/>
</dbReference>
<dbReference type="SMART" id="SM00490">
    <property type="entry name" value="HELICc"/>
    <property type="match status" value="1"/>
</dbReference>
<dbReference type="SMART" id="SM00487">
    <property type="entry name" value="DEXDc"/>
    <property type="match status" value="1"/>
</dbReference>
<dbReference type="EMBL" id="UOFE01000022">
    <property type="protein sequence ID" value="VAW51752.1"/>
    <property type="molecule type" value="Genomic_DNA"/>
</dbReference>
<dbReference type="GO" id="GO:0016787">
    <property type="term" value="F:hydrolase activity"/>
    <property type="evidence" value="ECO:0007669"/>
    <property type="project" value="UniProtKB-KW"/>
</dbReference>
<evidence type="ECO:0000256" key="4">
    <source>
        <dbReference type="ARBA" id="ARBA00022840"/>
    </source>
</evidence>
<dbReference type="InterPro" id="IPR011545">
    <property type="entry name" value="DEAD/DEAH_box_helicase_dom"/>
</dbReference>
<dbReference type="PROSITE" id="PS00039">
    <property type="entry name" value="DEAD_ATP_HELICASE"/>
    <property type="match status" value="1"/>
</dbReference>
<reference evidence="9" key="1">
    <citation type="submission" date="2018-06" db="EMBL/GenBank/DDBJ databases">
        <authorList>
            <person name="Zhirakovskaya E."/>
        </authorList>
    </citation>
    <scope>NUCLEOTIDE SEQUENCE</scope>
</reference>
<evidence type="ECO:0000313" key="9">
    <source>
        <dbReference type="EMBL" id="VAW51752.1"/>
    </source>
</evidence>
<dbReference type="Pfam" id="PF00270">
    <property type="entry name" value="DEAD"/>
    <property type="match status" value="1"/>
</dbReference>
<feature type="domain" description="Helicase C-terminal" evidence="7">
    <location>
        <begin position="238"/>
        <end position="381"/>
    </location>
</feature>
<evidence type="ECO:0000259" key="8">
    <source>
        <dbReference type="PROSITE" id="PS51195"/>
    </source>
</evidence>
<dbReference type="AlphaFoldDB" id="A0A3B0WKB0"/>
<dbReference type="PROSITE" id="PS51195">
    <property type="entry name" value="Q_MOTIF"/>
    <property type="match status" value="1"/>
</dbReference>
<dbReference type="GO" id="GO:0003724">
    <property type="term" value="F:RNA helicase activity"/>
    <property type="evidence" value="ECO:0007669"/>
    <property type="project" value="InterPro"/>
</dbReference>